<gene>
    <name evidence="1" type="ORF">S01H1_21799</name>
</gene>
<dbReference type="AlphaFoldDB" id="X0VAI7"/>
<organism evidence="1">
    <name type="scientific">marine sediment metagenome</name>
    <dbReference type="NCBI Taxonomy" id="412755"/>
    <lineage>
        <taxon>unclassified sequences</taxon>
        <taxon>metagenomes</taxon>
        <taxon>ecological metagenomes</taxon>
    </lineage>
</organism>
<evidence type="ECO:0000313" key="1">
    <source>
        <dbReference type="EMBL" id="GAF97620.1"/>
    </source>
</evidence>
<protein>
    <submittedName>
        <fullName evidence="1">Uncharacterized protein</fullName>
    </submittedName>
</protein>
<comment type="caution">
    <text evidence="1">The sequence shown here is derived from an EMBL/GenBank/DDBJ whole genome shotgun (WGS) entry which is preliminary data.</text>
</comment>
<proteinExistence type="predicted"/>
<dbReference type="EMBL" id="BARS01012159">
    <property type="protein sequence ID" value="GAF97620.1"/>
    <property type="molecule type" value="Genomic_DNA"/>
</dbReference>
<reference evidence="1" key="1">
    <citation type="journal article" date="2014" name="Front. Microbiol.">
        <title>High frequency of phylogenetically diverse reductive dehalogenase-homologous genes in deep subseafloor sedimentary metagenomes.</title>
        <authorList>
            <person name="Kawai M."/>
            <person name="Futagami T."/>
            <person name="Toyoda A."/>
            <person name="Takaki Y."/>
            <person name="Nishi S."/>
            <person name="Hori S."/>
            <person name="Arai W."/>
            <person name="Tsubouchi T."/>
            <person name="Morono Y."/>
            <person name="Uchiyama I."/>
            <person name="Ito T."/>
            <person name="Fujiyama A."/>
            <person name="Inagaki F."/>
            <person name="Takami H."/>
        </authorList>
    </citation>
    <scope>NUCLEOTIDE SEQUENCE</scope>
    <source>
        <strain evidence="1">Expedition CK06-06</strain>
    </source>
</reference>
<sequence>MSNRFQSLALVVLGVPVLAFGLAATTAHADTIYVCWDGSGDCETIQARIDGPSYADGLVVREGTHIAKGRQETRYLITNDPATRTYVPPRGGCDPSGLIS</sequence>
<name>X0VAI7_9ZZZZ</name>
<feature type="non-terminal residue" evidence="1">
    <location>
        <position position="100"/>
    </location>
</feature>
<accession>X0VAI7</accession>